<reference evidence="1" key="1">
    <citation type="submission" date="2017-12" db="EMBL/GenBank/DDBJ databases">
        <title>Sequencing the genomes of 1000 Actinobacteria strains.</title>
        <authorList>
            <person name="Klenk H.-P."/>
        </authorList>
    </citation>
    <scope>NUCLEOTIDE SEQUENCE [LARGE SCALE GENOMIC DNA]</scope>
    <source>
        <strain evidence="1">DSM 44228</strain>
    </source>
</reference>
<evidence type="ECO:0008006" key="3">
    <source>
        <dbReference type="Google" id="ProtNLM"/>
    </source>
</evidence>
<dbReference type="EMBL" id="PJNB01000001">
    <property type="protein sequence ID" value="PKW16072.1"/>
    <property type="molecule type" value="Genomic_DNA"/>
</dbReference>
<evidence type="ECO:0000313" key="1">
    <source>
        <dbReference type="EMBL" id="PKW16072.1"/>
    </source>
</evidence>
<dbReference type="NCBIfam" id="NF047719">
    <property type="entry name" value="SCO6745_fam_HTH"/>
    <property type="match status" value="1"/>
</dbReference>
<accession>A0A2N3XZI0</accession>
<sequence>MNATLVDLRLTREAHQVLDPFHGVTYLATQSVQAFHAIGLTGPWDGYFGGRAAPLGPVGPAVVSAVFYHFKPSMVVAEMTGLWEKATPTQALHARLTGVDAALRALLDGVLAQRWVAEAAALAVAGATACSVPARPLCAANQALDLPDEPHLALWQAVTTLREFRGDGHVVALAEARLGGVEALITATASGIERRASIQARRGWTDTEWAAGEHRLTQRGLLAADGSLTERGSETRQAVEQRTDQLAEVPWRALGVTATNRLLELMRPLTAQVVSGLRSARRRAGRNG</sequence>
<proteinExistence type="predicted"/>
<name>A0A2N3XZI0_SACSN</name>
<keyword evidence="2" id="KW-1185">Reference proteome</keyword>
<dbReference type="AlphaFoldDB" id="A0A2N3XZI0"/>
<dbReference type="InterPro" id="IPR054058">
    <property type="entry name" value="HTH_67"/>
</dbReference>
<comment type="caution">
    <text evidence="1">The sequence shown here is derived from an EMBL/GenBank/DDBJ whole genome shotgun (WGS) entry which is preliminary data.</text>
</comment>
<dbReference type="Pfam" id="PF21863">
    <property type="entry name" value="HTH_67"/>
    <property type="match status" value="1"/>
</dbReference>
<protein>
    <recommendedName>
        <fullName evidence="3">SalK</fullName>
    </recommendedName>
</protein>
<dbReference type="Proteomes" id="UP000233786">
    <property type="component" value="Unassembled WGS sequence"/>
</dbReference>
<evidence type="ECO:0000313" key="2">
    <source>
        <dbReference type="Proteomes" id="UP000233786"/>
    </source>
</evidence>
<dbReference type="OrthoDB" id="157052at2"/>
<gene>
    <name evidence="1" type="ORF">A8926_3866</name>
</gene>
<organism evidence="1 2">
    <name type="scientific">Saccharopolyspora spinosa</name>
    <dbReference type="NCBI Taxonomy" id="60894"/>
    <lineage>
        <taxon>Bacteria</taxon>
        <taxon>Bacillati</taxon>
        <taxon>Actinomycetota</taxon>
        <taxon>Actinomycetes</taxon>
        <taxon>Pseudonocardiales</taxon>
        <taxon>Pseudonocardiaceae</taxon>
        <taxon>Saccharopolyspora</taxon>
    </lineage>
</organism>
<dbReference type="RefSeq" id="WP_010696354.1">
    <property type="nucleotide sequence ID" value="NZ_CP061007.1"/>
</dbReference>
<dbReference type="STRING" id="994479.GCA_000194155_03351"/>